<dbReference type="InterPro" id="IPR057601">
    <property type="entry name" value="Oar-like_b-barrel"/>
</dbReference>
<dbReference type="Pfam" id="PF13620">
    <property type="entry name" value="CarboxypepD_reg"/>
    <property type="match status" value="1"/>
</dbReference>
<dbReference type="EMBL" id="FNVA01000005">
    <property type="protein sequence ID" value="SEG45301.1"/>
    <property type="molecule type" value="Genomic_DNA"/>
</dbReference>
<evidence type="ECO:0000256" key="1">
    <source>
        <dbReference type="ARBA" id="ARBA00004571"/>
    </source>
</evidence>
<dbReference type="PANTHER" id="PTHR30069:SF46">
    <property type="entry name" value="OAR PROTEIN"/>
    <property type="match status" value="1"/>
</dbReference>
<keyword evidence="9" id="KW-0378">Hydrolase</keyword>
<evidence type="ECO:0000259" key="8">
    <source>
        <dbReference type="Pfam" id="PF25183"/>
    </source>
</evidence>
<accession>A0A1H6AA32</accession>
<comment type="subcellular location">
    <subcellularLocation>
        <location evidence="1">Cell outer membrane</location>
        <topology evidence="1">Multi-pass membrane protein</topology>
    </subcellularLocation>
</comment>
<evidence type="ECO:0000256" key="4">
    <source>
        <dbReference type="ARBA" id="ARBA00022692"/>
    </source>
</evidence>
<dbReference type="GO" id="GO:0004180">
    <property type="term" value="F:carboxypeptidase activity"/>
    <property type="evidence" value="ECO:0007669"/>
    <property type="project" value="UniProtKB-KW"/>
</dbReference>
<organism evidence="9 10">
    <name type="scientific">Bryocella elongata</name>
    <dbReference type="NCBI Taxonomy" id="863522"/>
    <lineage>
        <taxon>Bacteria</taxon>
        <taxon>Pseudomonadati</taxon>
        <taxon>Acidobacteriota</taxon>
        <taxon>Terriglobia</taxon>
        <taxon>Terriglobales</taxon>
        <taxon>Acidobacteriaceae</taxon>
        <taxon>Bryocella</taxon>
    </lineage>
</organism>
<keyword evidence="6" id="KW-0998">Cell outer membrane</keyword>
<dbReference type="AlphaFoldDB" id="A0A1H6AA32"/>
<dbReference type="PANTHER" id="PTHR30069">
    <property type="entry name" value="TONB-DEPENDENT OUTER MEMBRANE RECEPTOR"/>
    <property type="match status" value="1"/>
</dbReference>
<reference evidence="9 10" key="1">
    <citation type="submission" date="2016-10" db="EMBL/GenBank/DDBJ databases">
        <authorList>
            <person name="de Groot N.N."/>
        </authorList>
    </citation>
    <scope>NUCLEOTIDE SEQUENCE [LARGE SCALE GENOMIC DNA]</scope>
    <source>
        <strain evidence="9 10">DSM 22489</strain>
    </source>
</reference>
<dbReference type="OrthoDB" id="97893at2"/>
<evidence type="ECO:0000313" key="9">
    <source>
        <dbReference type="EMBL" id="SEG45301.1"/>
    </source>
</evidence>
<keyword evidence="5" id="KW-0472">Membrane</keyword>
<protein>
    <submittedName>
        <fullName evidence="9">Carboxypeptidase regulatory-like domain-containing protein</fullName>
    </submittedName>
</protein>
<evidence type="ECO:0000256" key="6">
    <source>
        <dbReference type="ARBA" id="ARBA00023237"/>
    </source>
</evidence>
<dbReference type="Proteomes" id="UP000236728">
    <property type="component" value="Unassembled WGS sequence"/>
</dbReference>
<keyword evidence="4" id="KW-0812">Transmembrane</keyword>
<evidence type="ECO:0000313" key="10">
    <source>
        <dbReference type="Proteomes" id="UP000236728"/>
    </source>
</evidence>
<keyword evidence="3" id="KW-1134">Transmembrane beta strand</keyword>
<evidence type="ECO:0000256" key="3">
    <source>
        <dbReference type="ARBA" id="ARBA00022452"/>
    </source>
</evidence>
<keyword evidence="2" id="KW-0813">Transport</keyword>
<dbReference type="InterPro" id="IPR008969">
    <property type="entry name" value="CarboxyPept-like_regulatory"/>
</dbReference>
<proteinExistence type="predicted"/>
<dbReference type="InterPro" id="IPR036942">
    <property type="entry name" value="Beta-barrel_TonB_sf"/>
</dbReference>
<sequence length="1135" mass="121701">MSLSFTKRLRAVLPTLTLAAAATFAGHAQTSGNGNIVGTVTDPSGAVVPNATVSVKNLDTGVTRSLTTDSAGIYSANFLIPGRYEVIIAAPSFGTLDRKNLQLTVGQILTIDAKLNTSSVATSVDVSSDTPILDTEKTEVSQTFDPQLLANLPVATRNWSAFVLNTPNVVQDGGTGLVSFHGISGLYNQNYVDGSNNNQMLFSEARGRSSGAQYVYSIDSIKEFQAETSNYSVEFGQAAGGQVNAITKSGTNAIHGDAFYKLRYPDMNALDPYSKYQALHNGGNAFLLTQPVHQQQQFGGSVGGPIMKDRLFYFFTYDGFRRAGRVLYTDSNTISLTPSGTTTSTTTITPTQCPTTLTATQCTNAISFLQTTSTAAPGRFLKENLFFPRLDWHINNRNDAFVDFNFVDYDSTYGYSSANTFSNSSPSTNAPTSYHERFLVGGLTTQLGKASVNQVHWQWGRDLETAGANAPGPSVGMGVDTYGMPNALPRIAEPDEKRIQLTDVFTTTKGHHTFKFGGDVNIVHEVMINLFQGGGIYSYSGSTSLQNFQSWSQDAFAGQTGNTDPFQGYHYTSFVQTVDLVNTAAGTQGKDDFWMKMFDGFAEDTWKLRPNFTLTAGIRYDIQVTPPPSLVNNLFPPISSYYTQTIKNTNRIQPRVGFSWQPFTGSVVRGGYGIFSALNQGSTYYADRVENGVVQLNYNYSGCGPTSGTTTSSCATVPTAGTRLAFPNLPFTPTGPSISGSLHPTGGTTPSVTALTAAPAYSFHGLDPNFAPPYTHEADLSVEQQLPWKMSLQVGYVGTRGMRLPVFIDSNLVGQTPHGIRTYDVLNASNTVIQTLTVPVYLPSDRRNTSLASFNTGFSVANTWYNSLAATVRRPFANGLEYILNYTWAHASDTSAVAGSSGTFYGGDTPLDPNCIRCENGLSDTDIRNRFTLTLVYQPHLFESNKIVKQVVDGFTFAGSEIASGGQPIFASMSGTVYAGSTNSTSYGDDGGIYGGAISSGSGTPTTGRPPQIGRNSQIGPGFNDFDFSVKRNFPIYKEMYLQFSADAFNLLNHKIVTSVNGTYSQYATSSTSATSACSTAAGTTTAATVPTGSVLQGCISPYSGTGLSAFGAASATNSGLYTARQMEFSAKLFF</sequence>
<dbReference type="GO" id="GO:0015344">
    <property type="term" value="F:siderophore uptake transmembrane transporter activity"/>
    <property type="evidence" value="ECO:0007669"/>
    <property type="project" value="TreeGrafter"/>
</dbReference>
<keyword evidence="7" id="KW-0732">Signal</keyword>
<evidence type="ECO:0000256" key="2">
    <source>
        <dbReference type="ARBA" id="ARBA00022448"/>
    </source>
</evidence>
<feature type="domain" description="TonB-dependent transporter Oar-like beta-barrel" evidence="8">
    <location>
        <begin position="246"/>
        <end position="1070"/>
    </location>
</feature>
<dbReference type="GO" id="GO:0044718">
    <property type="term" value="P:siderophore transmembrane transport"/>
    <property type="evidence" value="ECO:0007669"/>
    <property type="project" value="TreeGrafter"/>
</dbReference>
<feature type="chain" id="PRO_5009292485" evidence="7">
    <location>
        <begin position="29"/>
        <end position="1135"/>
    </location>
</feature>
<name>A0A1H6AA32_9BACT</name>
<keyword evidence="10" id="KW-1185">Reference proteome</keyword>
<dbReference type="Gene3D" id="2.60.40.1120">
    <property type="entry name" value="Carboxypeptidase-like, regulatory domain"/>
    <property type="match status" value="1"/>
</dbReference>
<feature type="signal peptide" evidence="7">
    <location>
        <begin position="1"/>
        <end position="28"/>
    </location>
</feature>
<dbReference type="Gene3D" id="2.40.170.20">
    <property type="entry name" value="TonB-dependent receptor, beta-barrel domain"/>
    <property type="match status" value="1"/>
</dbReference>
<dbReference type="SUPFAM" id="SSF49464">
    <property type="entry name" value="Carboxypeptidase regulatory domain-like"/>
    <property type="match status" value="1"/>
</dbReference>
<dbReference type="SUPFAM" id="SSF56935">
    <property type="entry name" value="Porins"/>
    <property type="match status" value="1"/>
</dbReference>
<keyword evidence="9" id="KW-0121">Carboxypeptidase</keyword>
<dbReference type="RefSeq" id="WP_160115172.1">
    <property type="nucleotide sequence ID" value="NZ_FNVA01000005.1"/>
</dbReference>
<dbReference type="GO" id="GO:0009279">
    <property type="term" value="C:cell outer membrane"/>
    <property type="evidence" value="ECO:0007669"/>
    <property type="project" value="UniProtKB-SubCell"/>
</dbReference>
<evidence type="ECO:0000256" key="5">
    <source>
        <dbReference type="ARBA" id="ARBA00023136"/>
    </source>
</evidence>
<gene>
    <name evidence="9" type="ORF">SAMN05421819_3009</name>
</gene>
<keyword evidence="9" id="KW-0645">Protease</keyword>
<dbReference type="Pfam" id="PF25183">
    <property type="entry name" value="OMP_b-brl_4"/>
    <property type="match status" value="1"/>
</dbReference>
<evidence type="ECO:0000256" key="7">
    <source>
        <dbReference type="SAM" id="SignalP"/>
    </source>
</evidence>
<dbReference type="InterPro" id="IPR039426">
    <property type="entry name" value="TonB-dep_rcpt-like"/>
</dbReference>